<feature type="domain" description="HPt" evidence="2">
    <location>
        <begin position="15"/>
        <end position="110"/>
    </location>
</feature>
<keyword evidence="1" id="KW-0597">Phosphoprotein</keyword>
<organism evidence="3 4">
    <name type="scientific">Zhongshania aquimaris</name>
    <dbReference type="NCBI Taxonomy" id="2857107"/>
    <lineage>
        <taxon>Bacteria</taxon>
        <taxon>Pseudomonadati</taxon>
        <taxon>Pseudomonadota</taxon>
        <taxon>Gammaproteobacteria</taxon>
        <taxon>Cellvibrionales</taxon>
        <taxon>Spongiibacteraceae</taxon>
        <taxon>Zhongshania</taxon>
    </lineage>
</organism>
<name>A0ABS6VW67_9GAMM</name>
<proteinExistence type="predicted"/>
<feature type="modified residue" description="Phosphohistidine" evidence="1">
    <location>
        <position position="54"/>
    </location>
</feature>
<sequence>MIIDHHRVNEITRNNSKLLKSISQLFLNELPDMIKAVDTAYQQNDRQSIAKAIHRLKSALGNFVNSEYYKEFSQLEASASGMTAPVIHLNEWLSQWEKAKLDLETLVVDLKEMAGI</sequence>
<dbReference type="RefSeq" id="WP_219044097.1">
    <property type="nucleotide sequence ID" value="NZ_JAHWDQ010000003.1"/>
</dbReference>
<dbReference type="PROSITE" id="PS50894">
    <property type="entry name" value="HPT"/>
    <property type="match status" value="1"/>
</dbReference>
<dbReference type="EMBL" id="JAHWDQ010000003">
    <property type="protein sequence ID" value="MBW2941876.1"/>
    <property type="molecule type" value="Genomic_DNA"/>
</dbReference>
<evidence type="ECO:0000313" key="3">
    <source>
        <dbReference type="EMBL" id="MBW2941876.1"/>
    </source>
</evidence>
<dbReference type="Proteomes" id="UP001166291">
    <property type="component" value="Unassembled WGS sequence"/>
</dbReference>
<protein>
    <submittedName>
        <fullName evidence="3">Hpt domain-containing protein</fullName>
    </submittedName>
</protein>
<reference evidence="3" key="1">
    <citation type="submission" date="2021-07" db="EMBL/GenBank/DDBJ databases">
        <title>Zhongshania sp. CAU 1632 isolated from seawater.</title>
        <authorList>
            <person name="Kim W."/>
        </authorList>
    </citation>
    <scope>NUCLEOTIDE SEQUENCE</scope>
    <source>
        <strain evidence="3">CAU 1632</strain>
    </source>
</reference>
<dbReference type="Pfam" id="PF01627">
    <property type="entry name" value="Hpt"/>
    <property type="match status" value="1"/>
</dbReference>
<evidence type="ECO:0000256" key="1">
    <source>
        <dbReference type="PROSITE-ProRule" id="PRU00110"/>
    </source>
</evidence>
<evidence type="ECO:0000313" key="4">
    <source>
        <dbReference type="Proteomes" id="UP001166291"/>
    </source>
</evidence>
<gene>
    <name evidence="3" type="ORF">KXJ70_13850</name>
</gene>
<evidence type="ECO:0000259" key="2">
    <source>
        <dbReference type="PROSITE" id="PS50894"/>
    </source>
</evidence>
<comment type="caution">
    <text evidence="3">The sequence shown here is derived from an EMBL/GenBank/DDBJ whole genome shotgun (WGS) entry which is preliminary data.</text>
</comment>
<accession>A0ABS6VW67</accession>
<dbReference type="InterPro" id="IPR008207">
    <property type="entry name" value="Sig_transdc_His_kin_Hpt_dom"/>
</dbReference>
<keyword evidence="4" id="KW-1185">Reference proteome</keyword>